<feature type="region of interest" description="Disordered" evidence="5">
    <location>
        <begin position="121"/>
        <end position="140"/>
    </location>
</feature>
<proteinExistence type="predicted"/>
<dbReference type="SUPFAM" id="SSF103088">
    <property type="entry name" value="OmpA-like"/>
    <property type="match status" value="1"/>
</dbReference>
<reference evidence="8 9" key="1">
    <citation type="submission" date="2014-09" db="EMBL/GenBank/DDBJ databases">
        <title>Complete genome sequence of Endomicrobium proavitum.</title>
        <authorList>
            <person name="Zheng H."/>
        </authorList>
    </citation>
    <scope>NUCLEOTIDE SEQUENCE [LARGE SCALE GENOMIC DNA]</scope>
    <source>
        <strain evidence="8 9">Rsa215</strain>
    </source>
</reference>
<evidence type="ECO:0000259" key="7">
    <source>
        <dbReference type="PROSITE" id="PS51123"/>
    </source>
</evidence>
<feature type="compositionally biased region" description="Basic and acidic residues" evidence="5">
    <location>
        <begin position="126"/>
        <end position="136"/>
    </location>
</feature>
<accession>A0A0G3WK30</accession>
<dbReference type="InterPro" id="IPR006664">
    <property type="entry name" value="OMP_bac"/>
</dbReference>
<dbReference type="PANTHER" id="PTHR30329:SF21">
    <property type="entry name" value="LIPOPROTEIN YIAD-RELATED"/>
    <property type="match status" value="1"/>
</dbReference>
<dbReference type="Gene3D" id="3.30.1330.60">
    <property type="entry name" value="OmpA-like domain"/>
    <property type="match status" value="1"/>
</dbReference>
<feature type="signal peptide" evidence="6">
    <location>
        <begin position="1"/>
        <end position="24"/>
    </location>
</feature>
<dbReference type="PROSITE" id="PS51123">
    <property type="entry name" value="OMPA_2"/>
    <property type="match status" value="1"/>
</dbReference>
<evidence type="ECO:0000256" key="3">
    <source>
        <dbReference type="ARBA" id="ARBA00023237"/>
    </source>
</evidence>
<organism evidence="8 9">
    <name type="scientific">Endomicrobium proavitum</name>
    <dbReference type="NCBI Taxonomy" id="1408281"/>
    <lineage>
        <taxon>Bacteria</taxon>
        <taxon>Pseudomonadati</taxon>
        <taxon>Elusimicrobiota</taxon>
        <taxon>Endomicrobiia</taxon>
        <taxon>Endomicrobiales</taxon>
        <taxon>Endomicrobiaceae</taxon>
        <taxon>Endomicrobium</taxon>
    </lineage>
</organism>
<dbReference type="InterPro" id="IPR006665">
    <property type="entry name" value="OmpA-like"/>
</dbReference>
<dbReference type="EMBL" id="CP009498">
    <property type="protein sequence ID" value="AKL98237.1"/>
    <property type="molecule type" value="Genomic_DNA"/>
</dbReference>
<dbReference type="InterPro" id="IPR036737">
    <property type="entry name" value="OmpA-like_sf"/>
</dbReference>
<dbReference type="PANTHER" id="PTHR30329">
    <property type="entry name" value="STATOR ELEMENT OF FLAGELLAR MOTOR COMPLEX"/>
    <property type="match status" value="1"/>
</dbReference>
<dbReference type="RefSeq" id="WP_052570791.1">
    <property type="nucleotide sequence ID" value="NZ_CP009498.1"/>
</dbReference>
<dbReference type="Proteomes" id="UP000035337">
    <property type="component" value="Chromosome"/>
</dbReference>
<evidence type="ECO:0000313" key="8">
    <source>
        <dbReference type="EMBL" id="AKL98237.1"/>
    </source>
</evidence>
<evidence type="ECO:0000256" key="2">
    <source>
        <dbReference type="ARBA" id="ARBA00023136"/>
    </source>
</evidence>
<dbReference type="GO" id="GO:0009279">
    <property type="term" value="C:cell outer membrane"/>
    <property type="evidence" value="ECO:0007669"/>
    <property type="project" value="UniProtKB-SubCell"/>
</dbReference>
<dbReference type="OrthoDB" id="9805336at2"/>
<gene>
    <name evidence="8" type="ORF">Epro_0858</name>
</gene>
<evidence type="ECO:0000256" key="1">
    <source>
        <dbReference type="ARBA" id="ARBA00004442"/>
    </source>
</evidence>
<dbReference type="PRINTS" id="PR01023">
    <property type="entry name" value="NAFLGMOTY"/>
</dbReference>
<feature type="chain" id="PRO_5005185978" description="OmpA-like domain-containing protein" evidence="6">
    <location>
        <begin position="25"/>
        <end position="151"/>
    </location>
</feature>
<dbReference type="STRING" id="1408281.Epro_0858"/>
<dbReference type="PRINTS" id="PR01021">
    <property type="entry name" value="OMPADOMAIN"/>
</dbReference>
<evidence type="ECO:0000256" key="5">
    <source>
        <dbReference type="SAM" id="MobiDB-lite"/>
    </source>
</evidence>
<dbReference type="Pfam" id="PF00691">
    <property type="entry name" value="OmpA"/>
    <property type="match status" value="1"/>
</dbReference>
<name>A0A0G3WK30_9BACT</name>
<sequence length="151" mass="16749">MKLACVIAFQICFSFIFFNHAAYAGGSSASLKNENAFSVFASAVFFDTGKVEIKPEYETALRKLVSLLLSYPENKVLIIGHTDSSGEEKLNKNLSFARAKVIADYFVSNGINKTRINAAGYSSKEPASHNKTEDGKKRNRRAEIMILKNEK</sequence>
<keyword evidence="2 4" id="KW-0472">Membrane</keyword>
<keyword evidence="6" id="KW-0732">Signal</keyword>
<evidence type="ECO:0000256" key="4">
    <source>
        <dbReference type="PROSITE-ProRule" id="PRU00473"/>
    </source>
</evidence>
<dbReference type="InterPro" id="IPR050330">
    <property type="entry name" value="Bact_OuterMem_StrucFunc"/>
</dbReference>
<dbReference type="CDD" id="cd07185">
    <property type="entry name" value="OmpA_C-like"/>
    <property type="match status" value="1"/>
</dbReference>
<protein>
    <recommendedName>
        <fullName evidence="7">OmpA-like domain-containing protein</fullName>
    </recommendedName>
</protein>
<dbReference type="AlphaFoldDB" id="A0A0G3WK30"/>
<evidence type="ECO:0000256" key="6">
    <source>
        <dbReference type="SAM" id="SignalP"/>
    </source>
</evidence>
<keyword evidence="3" id="KW-0998">Cell outer membrane</keyword>
<feature type="domain" description="OmpA-like" evidence="7">
    <location>
        <begin position="33"/>
        <end position="150"/>
    </location>
</feature>
<keyword evidence="9" id="KW-1185">Reference proteome</keyword>
<comment type="subcellular location">
    <subcellularLocation>
        <location evidence="1">Cell outer membrane</location>
    </subcellularLocation>
</comment>
<dbReference type="KEGG" id="epo:Epro_0858"/>
<evidence type="ECO:0000313" key="9">
    <source>
        <dbReference type="Proteomes" id="UP000035337"/>
    </source>
</evidence>